<dbReference type="KEGG" id="ztr:MYCGRDRAFT_109184"/>
<accession>F9X953</accession>
<dbReference type="PROSITE" id="PS50097">
    <property type="entry name" value="BTB"/>
    <property type="match status" value="1"/>
</dbReference>
<dbReference type="SUPFAM" id="SSF54695">
    <property type="entry name" value="POZ domain"/>
    <property type="match status" value="1"/>
</dbReference>
<dbReference type="InterPro" id="IPR000210">
    <property type="entry name" value="BTB/POZ_dom"/>
</dbReference>
<feature type="region of interest" description="Disordered" evidence="4">
    <location>
        <begin position="1622"/>
        <end position="1685"/>
    </location>
</feature>
<feature type="compositionally biased region" description="Basic and acidic residues" evidence="4">
    <location>
        <begin position="320"/>
        <end position="335"/>
    </location>
</feature>
<evidence type="ECO:0000256" key="5">
    <source>
        <dbReference type="SAM" id="Phobius"/>
    </source>
</evidence>
<dbReference type="SUPFAM" id="SSF50985">
    <property type="entry name" value="RCC1/BLIP-II"/>
    <property type="match status" value="1"/>
</dbReference>
<dbReference type="InterPro" id="IPR009091">
    <property type="entry name" value="RCC1/BLIP-II"/>
</dbReference>
<dbReference type="InterPro" id="IPR036770">
    <property type="entry name" value="Ankyrin_rpt-contain_sf"/>
</dbReference>
<dbReference type="STRING" id="336722.F9X953"/>
<evidence type="ECO:0000259" key="7">
    <source>
        <dbReference type="PROSITE" id="PS50097"/>
    </source>
</evidence>
<dbReference type="RefSeq" id="XP_003853056.1">
    <property type="nucleotide sequence ID" value="XM_003853008.1"/>
</dbReference>
<dbReference type="PRINTS" id="PR00633">
    <property type="entry name" value="RCCNDNSATION"/>
</dbReference>
<dbReference type="InParanoid" id="F9X953"/>
<dbReference type="NCBIfam" id="TIGR01571">
    <property type="entry name" value="A_thal_Cys_rich"/>
    <property type="match status" value="1"/>
</dbReference>
<dbReference type="Proteomes" id="UP000008062">
    <property type="component" value="Chromosome 4"/>
</dbReference>
<dbReference type="eggNOG" id="KOG0783">
    <property type="taxonomic scope" value="Eukaryota"/>
</dbReference>
<feature type="region of interest" description="Disordered" evidence="4">
    <location>
        <begin position="1262"/>
        <end position="1294"/>
    </location>
</feature>
<dbReference type="OrthoDB" id="1893551at2759"/>
<dbReference type="Pfam" id="PF00651">
    <property type="entry name" value="BTB"/>
    <property type="match status" value="1"/>
</dbReference>
<evidence type="ECO:0000313" key="9">
    <source>
        <dbReference type="Proteomes" id="UP000008062"/>
    </source>
</evidence>
<name>F9X953_ZYMTI</name>
<keyword evidence="1" id="KW-0677">Repeat</keyword>
<reference evidence="8 9" key="1">
    <citation type="journal article" date="2011" name="PLoS Genet.">
        <title>Finished genome of the fungal wheat pathogen Mycosphaerella graminicola reveals dispensome structure, chromosome plasticity, and stealth pathogenesis.</title>
        <authorList>
            <person name="Goodwin S.B."/>
            <person name="Ben M'barek S."/>
            <person name="Dhillon B."/>
            <person name="Wittenberg A.H.J."/>
            <person name="Crane C.F."/>
            <person name="Hane J.K."/>
            <person name="Foster A.J."/>
            <person name="Van der Lee T.A.J."/>
            <person name="Grimwood J."/>
            <person name="Aerts A."/>
            <person name="Antoniw J."/>
            <person name="Bailey A."/>
            <person name="Bluhm B."/>
            <person name="Bowler J."/>
            <person name="Bristow J."/>
            <person name="van der Burgt A."/>
            <person name="Canto-Canche B."/>
            <person name="Churchill A.C.L."/>
            <person name="Conde-Ferraez L."/>
            <person name="Cools H.J."/>
            <person name="Coutinho P.M."/>
            <person name="Csukai M."/>
            <person name="Dehal P."/>
            <person name="De Wit P."/>
            <person name="Donzelli B."/>
            <person name="van de Geest H.C."/>
            <person name="van Ham R.C.H.J."/>
            <person name="Hammond-Kosack K.E."/>
            <person name="Henrissat B."/>
            <person name="Kilian A."/>
            <person name="Kobayashi A.K."/>
            <person name="Koopmann E."/>
            <person name="Kourmpetis Y."/>
            <person name="Kuzniar A."/>
            <person name="Lindquist E."/>
            <person name="Lombard V."/>
            <person name="Maliepaard C."/>
            <person name="Martins N."/>
            <person name="Mehrabi R."/>
            <person name="Nap J.P.H."/>
            <person name="Ponomarenko A."/>
            <person name="Rudd J.J."/>
            <person name="Salamov A."/>
            <person name="Schmutz J."/>
            <person name="Schouten H.J."/>
            <person name="Shapiro H."/>
            <person name="Stergiopoulos I."/>
            <person name="Torriani S.F.F."/>
            <person name="Tu H."/>
            <person name="de Vries R.P."/>
            <person name="Waalwijk C."/>
            <person name="Ware S.B."/>
            <person name="Wiebenga A."/>
            <person name="Zwiers L.-H."/>
            <person name="Oliver R.P."/>
            <person name="Grigoriev I.V."/>
            <person name="Kema G.H.J."/>
        </authorList>
    </citation>
    <scope>NUCLEOTIDE SEQUENCE [LARGE SCALE GENOMIC DNA]</scope>
    <source>
        <strain evidence="9">CBS 115943 / IPO323</strain>
    </source>
</reference>
<dbReference type="PANTHER" id="PTHR22872:SF2">
    <property type="entry name" value="INHIBITOR OF BRUTON TYROSINE KINASE"/>
    <property type="match status" value="1"/>
</dbReference>
<feature type="repeat" description="ANK" evidence="2">
    <location>
        <begin position="245"/>
        <end position="270"/>
    </location>
</feature>
<evidence type="ECO:0000256" key="4">
    <source>
        <dbReference type="SAM" id="MobiDB-lite"/>
    </source>
</evidence>
<dbReference type="Pfam" id="PF00415">
    <property type="entry name" value="RCC1"/>
    <property type="match status" value="1"/>
</dbReference>
<dbReference type="HOGENOM" id="CLU_002285_0_0_1"/>
<dbReference type="InterPro" id="IPR011333">
    <property type="entry name" value="SKP1/BTB/POZ_sf"/>
</dbReference>
<dbReference type="PROSITE" id="PS50297">
    <property type="entry name" value="ANK_REP_REGION"/>
    <property type="match status" value="1"/>
</dbReference>
<feature type="compositionally biased region" description="Basic and acidic residues" evidence="4">
    <location>
        <begin position="1280"/>
        <end position="1294"/>
    </location>
</feature>
<dbReference type="EMBL" id="CM001199">
    <property type="protein sequence ID" value="EGP88032.1"/>
    <property type="molecule type" value="Genomic_DNA"/>
</dbReference>
<sequence>MHAFSVVLVYVLTLLTYSGHHSGQSRSEDCSYPCWEFFIGYIVGACLMVPCSWVLAMDMRLDIRKKYGLRGNHCTDCLAAFCCQPCTLAQLDEEVRKRNEAEQRKLTATSKQPAVQQQEMFSLWKAYYDDNVDAFRQLLETAANNARGLVSRGGPVQHIGQVVGSPVGYGSSPASAVRSRKPNTPGTPVGGAGYVLTKADVNWRDAAGLTLLHHAASLNSENAVGFASALIDHPYIDLSVVDSENGWTALHRAFYFGNVSIARLILERDAVRATGNVNQLIKVKDKEGLGPLDLFAATIKDRTLRPDSIGRSHAGSIGSDDDHPGDHADGDDTPSRIRFVELGGDQLYSFGSNNNNTLGLGDQDDRQFPERVNIRRPEHLVRRFYQEHLGRDHAKWSSYDAAYRPKSEDVHGMWIEDFPWMVRSRPIVIRDVYMSKLHSAVITTDPESNLYTCGHGKGGRLGTGDERTRFNYECIEGGSLAGKRVATVALGQNHTLALTEHGEIHSWGNNGYGQLGYGLPRTSADEEPIGLVPRQIFGPLKRETVIGIAASRVHSVAHTSSSLYVMGKNDGQLGIVDSDARSLEFQVTPRKVAASLFTSSISAVTAIDRATVCLLENHDVWVFANYGYAKVQFPLEGFSNYFLKQSFLVTTYDTAPNKIAKITAEGDSICALSSRGEVYTVSIGQRVENQSSASTTNPAKIRSAITQPQRIWSPKKSNMAARDVGLDVDGSIILTTDEGSVWKRTKRLKIKDASAIGTLEYKPSDYKFSRIPGLTRVLAVRASGHGAYAAVRHDCDVLKTQVIVEDSTLWKDMFPLLSLGRLLDGIAQPEDDEARHRFWQGSQKPSELARLKKAILGKADIDAELAMLFDQSYPSTSSTFDAVLATTTSEVRIPVHRFVLAGRSRVLRRGLRDLCQTSTFTIPDLAQCELDGDGRLVVTFTGMDILTILDLALYLYTDALVDFWHFTRTAPKVAYSYRQVRLELMKVASKLELARLEPAVRQMVEPRPCLNMDFEIAFNDPAFFYDGDITAELEDDQVKLHSAIVCARCPFFQGLFMGRAGGRWLAGRGDEEEVAVDLKHISAKTFNLVMRHIYYDAGSEIFDDVVSVDVDDFLDTVMDVLSAANELMLDRLSQICQSVAGQFVNARNVCGLLNAISPSSVNEFKDAGLEYLCLNLEAMLQGHFLNELDEDLSEELDEVVRANQLACMPFAKSGRAEMLLHERHPELASIIDRNRKTKIDSVSLRSKFNDMATFVPGSLGAELSASPMQHKARRRSSHNTKTDLDKPSLKARASTKDMMFDMDEEYEFQASPRESPAIRPMSSPRGLDPMQQSTPPVEDTWYSSRGKVLPSPRLGPQASTPSGVTPRTPRSPDMAGMTSPNTGKPWTLTPLASRSSSGLKDIMAQTATGRESSLTQGLAAAKSASDYIPAPFSLPAPKLSQMSQKDRKRMQHLQQSAVVSPKPSTEKPESSQFSWQSVSAQKRPGLKDVLESEMLNAAAVKTPSSRSASTPHLTMRQTVANPNTKLAASPQPSPGPAKRTASEAKSPRPGPATPSTISYFSNSKPIPQSIRHEPLPEQLWGLSMSEIVAQQLAEKDLIKEAAAKRDLQEIQAEQEFQEWWEKESARVQEEEQRAAAGPAKGGAKKGKSRGGRGRGGKARGGAKENAAGTSAAIVDGGSKSGAKSR</sequence>
<keyword evidence="5" id="KW-0812">Transmembrane</keyword>
<dbReference type="PANTHER" id="PTHR22872">
    <property type="entry name" value="BTK-BINDING PROTEIN-RELATED"/>
    <property type="match status" value="1"/>
</dbReference>
<keyword evidence="9" id="KW-1185">Reference proteome</keyword>
<feature type="compositionally biased region" description="Polar residues" evidence="4">
    <location>
        <begin position="1502"/>
        <end position="1526"/>
    </location>
</feature>
<dbReference type="InterPro" id="IPR000408">
    <property type="entry name" value="Reg_chr_condens"/>
</dbReference>
<evidence type="ECO:0000256" key="2">
    <source>
        <dbReference type="PROSITE-ProRule" id="PRU00023"/>
    </source>
</evidence>
<feature type="compositionally biased region" description="Polar residues" evidence="4">
    <location>
        <begin position="1405"/>
        <end position="1414"/>
    </location>
</feature>
<keyword evidence="2" id="KW-0040">ANK repeat</keyword>
<feature type="compositionally biased region" description="Polar residues" evidence="4">
    <location>
        <begin position="1378"/>
        <end position="1398"/>
    </location>
</feature>
<proteinExistence type="predicted"/>
<feature type="repeat" description="RCC1" evidence="3">
    <location>
        <begin position="448"/>
        <end position="501"/>
    </location>
</feature>
<protein>
    <recommendedName>
        <fullName evidence="7">BTB domain-containing protein</fullName>
    </recommendedName>
</protein>
<gene>
    <name evidence="8" type="ORF">MYCGRDRAFT_109184</name>
</gene>
<keyword evidence="6" id="KW-0732">Signal</keyword>
<feature type="region of interest" description="Disordered" evidence="4">
    <location>
        <begin position="306"/>
        <end position="335"/>
    </location>
</feature>
<keyword evidence="5" id="KW-1133">Transmembrane helix</keyword>
<feature type="compositionally biased region" description="Polar residues" evidence="4">
    <location>
        <begin position="1553"/>
        <end position="1566"/>
    </location>
</feature>
<dbReference type="Gene3D" id="3.30.710.10">
    <property type="entry name" value="Potassium Channel Kv1.1, Chain A"/>
    <property type="match status" value="2"/>
</dbReference>
<feature type="repeat" description="RCC1" evidence="3">
    <location>
        <begin position="502"/>
        <end position="561"/>
    </location>
</feature>
<dbReference type="SMART" id="SM00248">
    <property type="entry name" value="ANK"/>
    <property type="match status" value="2"/>
</dbReference>
<dbReference type="SMART" id="SM00225">
    <property type="entry name" value="BTB"/>
    <property type="match status" value="1"/>
</dbReference>
<evidence type="ECO:0000256" key="6">
    <source>
        <dbReference type="SAM" id="SignalP"/>
    </source>
</evidence>
<dbReference type="PROSITE" id="PS50088">
    <property type="entry name" value="ANK_REPEAT"/>
    <property type="match status" value="1"/>
</dbReference>
<organism evidence="8 9">
    <name type="scientific">Zymoseptoria tritici (strain CBS 115943 / IPO323)</name>
    <name type="common">Speckled leaf blotch fungus</name>
    <name type="synonym">Septoria tritici</name>
    <dbReference type="NCBI Taxonomy" id="336722"/>
    <lineage>
        <taxon>Eukaryota</taxon>
        <taxon>Fungi</taxon>
        <taxon>Dikarya</taxon>
        <taxon>Ascomycota</taxon>
        <taxon>Pezizomycotina</taxon>
        <taxon>Dothideomycetes</taxon>
        <taxon>Dothideomycetidae</taxon>
        <taxon>Mycosphaerellales</taxon>
        <taxon>Mycosphaerellaceae</taxon>
        <taxon>Zymoseptoria</taxon>
    </lineage>
</organism>
<dbReference type="Gene3D" id="2.130.10.30">
    <property type="entry name" value="Regulator of chromosome condensation 1/beta-lactamase-inhibitor protein II"/>
    <property type="match status" value="1"/>
</dbReference>
<evidence type="ECO:0000256" key="3">
    <source>
        <dbReference type="PROSITE-ProRule" id="PRU00235"/>
    </source>
</evidence>
<feature type="chain" id="PRO_5003391202" description="BTB domain-containing protein" evidence="6">
    <location>
        <begin position="24"/>
        <end position="1685"/>
    </location>
</feature>
<feature type="compositionally biased region" description="Basic and acidic residues" evidence="4">
    <location>
        <begin position="1622"/>
        <end position="1633"/>
    </location>
</feature>
<evidence type="ECO:0000256" key="1">
    <source>
        <dbReference type="ARBA" id="ARBA00022737"/>
    </source>
</evidence>
<feature type="transmembrane region" description="Helical" evidence="5">
    <location>
        <begin position="37"/>
        <end position="56"/>
    </location>
</feature>
<dbReference type="OMA" id="FEFVLRY"/>
<dbReference type="Pfam" id="PF04749">
    <property type="entry name" value="PLAC8"/>
    <property type="match status" value="1"/>
</dbReference>
<evidence type="ECO:0000313" key="8">
    <source>
        <dbReference type="EMBL" id="EGP88032.1"/>
    </source>
</evidence>
<feature type="domain" description="BTB" evidence="7">
    <location>
        <begin position="1027"/>
        <end position="1094"/>
    </location>
</feature>
<dbReference type="InterPro" id="IPR006461">
    <property type="entry name" value="PLAC_motif_containing"/>
</dbReference>
<feature type="region of interest" description="Disordered" evidence="4">
    <location>
        <begin position="1426"/>
        <end position="1572"/>
    </location>
</feature>
<dbReference type="InterPro" id="IPR051625">
    <property type="entry name" value="Signaling_Regulatory_Domain"/>
</dbReference>
<dbReference type="SUPFAM" id="SSF48403">
    <property type="entry name" value="Ankyrin repeat"/>
    <property type="match status" value="1"/>
</dbReference>
<dbReference type="PROSITE" id="PS50012">
    <property type="entry name" value="RCC1_3"/>
    <property type="match status" value="2"/>
</dbReference>
<dbReference type="InterPro" id="IPR002110">
    <property type="entry name" value="Ankyrin_rpt"/>
</dbReference>
<feature type="signal peptide" evidence="6">
    <location>
        <begin position="1"/>
        <end position="23"/>
    </location>
</feature>
<feature type="region of interest" description="Disordered" evidence="4">
    <location>
        <begin position="1307"/>
        <end position="1414"/>
    </location>
</feature>
<dbReference type="Gene3D" id="1.25.40.20">
    <property type="entry name" value="Ankyrin repeat-containing domain"/>
    <property type="match status" value="1"/>
</dbReference>
<keyword evidence="5" id="KW-0472">Membrane</keyword>
<dbReference type="Pfam" id="PF12796">
    <property type="entry name" value="Ank_2"/>
    <property type="match status" value="1"/>
</dbReference>
<feature type="compositionally biased region" description="Basic residues" evidence="4">
    <location>
        <begin position="1642"/>
        <end position="1657"/>
    </location>
</feature>
<dbReference type="Pfam" id="PF13540">
    <property type="entry name" value="RCC1_2"/>
    <property type="match status" value="1"/>
</dbReference>
<dbReference type="GeneID" id="13400175"/>